<gene>
    <name evidence="2" type="ORF">XNOV1_A007523</name>
</gene>
<dbReference type="Proteomes" id="UP001178508">
    <property type="component" value="Chromosome 5"/>
</dbReference>
<feature type="compositionally biased region" description="Basic and acidic residues" evidence="1">
    <location>
        <begin position="55"/>
        <end position="73"/>
    </location>
</feature>
<organism evidence="2 3">
    <name type="scientific">Xyrichtys novacula</name>
    <name type="common">Pearly razorfish</name>
    <name type="synonym">Hemipteronotus novacula</name>
    <dbReference type="NCBI Taxonomy" id="13765"/>
    <lineage>
        <taxon>Eukaryota</taxon>
        <taxon>Metazoa</taxon>
        <taxon>Chordata</taxon>
        <taxon>Craniata</taxon>
        <taxon>Vertebrata</taxon>
        <taxon>Euteleostomi</taxon>
        <taxon>Actinopterygii</taxon>
        <taxon>Neopterygii</taxon>
        <taxon>Teleostei</taxon>
        <taxon>Neoteleostei</taxon>
        <taxon>Acanthomorphata</taxon>
        <taxon>Eupercaria</taxon>
        <taxon>Labriformes</taxon>
        <taxon>Labridae</taxon>
        <taxon>Xyrichtys</taxon>
    </lineage>
</organism>
<protein>
    <submittedName>
        <fullName evidence="2">Uncharacterized protein LOC119909422</fullName>
    </submittedName>
</protein>
<evidence type="ECO:0000313" key="2">
    <source>
        <dbReference type="EMBL" id="CAJ1056057.1"/>
    </source>
</evidence>
<keyword evidence="3" id="KW-1185">Reference proteome</keyword>
<feature type="compositionally biased region" description="Basic and acidic residues" evidence="1">
    <location>
        <begin position="88"/>
        <end position="113"/>
    </location>
</feature>
<evidence type="ECO:0000256" key="1">
    <source>
        <dbReference type="SAM" id="MobiDB-lite"/>
    </source>
</evidence>
<dbReference type="AlphaFoldDB" id="A0AAV1F5Z8"/>
<reference evidence="2" key="1">
    <citation type="submission" date="2023-08" db="EMBL/GenBank/DDBJ databases">
        <authorList>
            <person name="Alioto T."/>
            <person name="Alioto T."/>
            <person name="Gomez Garrido J."/>
        </authorList>
    </citation>
    <scope>NUCLEOTIDE SEQUENCE</scope>
</reference>
<sequence length="207" mass="23115">MSSDQTLTDTRADEGRKSSFFSPHMKVESVCGGSAMNQCEDREEGAPPSKTTLWGEHDSQTKAQRPEEQHRPDSPGPASSCVSFKSDWSMDRSLNFKDGHESDRQKVKHERPDSPGPEPSCLSLKSDGSMFRLIDFKEGDICDEQRVQQQRSEVPIGQSAQEHQTQLDSIFMVRVNVQAQLLLIIRADTYLEVSGLFPNDTAKIISA</sequence>
<dbReference type="EMBL" id="OY660868">
    <property type="protein sequence ID" value="CAJ1056057.1"/>
    <property type="molecule type" value="Genomic_DNA"/>
</dbReference>
<accession>A0AAV1F5Z8</accession>
<name>A0AAV1F5Z8_XYRNO</name>
<proteinExistence type="predicted"/>
<evidence type="ECO:0000313" key="3">
    <source>
        <dbReference type="Proteomes" id="UP001178508"/>
    </source>
</evidence>
<feature type="region of interest" description="Disordered" evidence="1">
    <location>
        <begin position="1"/>
        <end position="125"/>
    </location>
</feature>